<reference evidence="3" key="1">
    <citation type="submission" date="2018-03" db="EMBL/GenBank/DDBJ databases">
        <title>Bacteriophage NCPPB3778 and a type I-E CRISPR drive the evolution of the US Biological Select Agent, Rathayibacter toxicus.</title>
        <authorList>
            <person name="Davis E.W.II."/>
            <person name="Tabima J.F."/>
            <person name="Weisberg A.J."/>
            <person name="Dantas Lopes L."/>
            <person name="Wiseman M.S."/>
            <person name="Wiseman M.S."/>
            <person name="Pupko T."/>
            <person name="Belcher M.S."/>
            <person name="Sechler A.J."/>
            <person name="Tancos M.A."/>
            <person name="Schroeder B.K."/>
            <person name="Murray T.D."/>
            <person name="Luster D.G."/>
            <person name="Schneider W.L."/>
            <person name="Rogers E."/>
            <person name="Andreote F.D."/>
            <person name="Grunwald N.J."/>
            <person name="Putnam M.L."/>
            <person name="Chang J.H."/>
        </authorList>
    </citation>
    <scope>NUCLEOTIDE SEQUENCE [LARGE SCALE GENOMIC DNA]</scope>
    <source>
        <strain evidence="3">DSM 15932</strain>
    </source>
</reference>
<dbReference type="AlphaFoldDB" id="A0A3Q9URQ4"/>
<sequence length="237" mass="26212">MRDLQQRPSSGTTGRTTGLIASGGVPVPGAEEAYRRFLELRREIYVDEAGFLSAEHGSDGRETDEDDARSLAFAVVEECAGELRIRAALRLIVKGRATRAVTDDRLPVERYWPEVFGSSPAPEPSVEVSRLIARHEDRAAQHASVLELYAAVLAFLDEAGIRSAYGLIDPVLERLLRLSLTATRIGERRWIGAYRSHNVAIVIEVPPIRRLSRWLPGSFLTARDILVGIDDEQELAA</sequence>
<dbReference type="Gene3D" id="3.40.630.30">
    <property type="match status" value="1"/>
</dbReference>
<proteinExistence type="predicted"/>
<dbReference type="InterPro" id="IPR016181">
    <property type="entry name" value="Acyl_CoA_acyltransferase"/>
</dbReference>
<gene>
    <name evidence="2" type="ORF">C1I64_11220</name>
</gene>
<evidence type="ECO:0000256" key="1">
    <source>
        <dbReference type="SAM" id="MobiDB-lite"/>
    </source>
</evidence>
<evidence type="ECO:0000313" key="3">
    <source>
        <dbReference type="Proteomes" id="UP000285317"/>
    </source>
</evidence>
<name>A0A3Q9URQ4_9MICO</name>
<dbReference type="SUPFAM" id="SSF55729">
    <property type="entry name" value="Acyl-CoA N-acyltransferases (Nat)"/>
    <property type="match status" value="1"/>
</dbReference>
<accession>A0A3Q9URQ4</accession>
<dbReference type="RefSeq" id="WP_127887253.1">
    <property type="nucleotide sequence ID" value="NZ_CP028137.1"/>
</dbReference>
<organism evidence="2 3">
    <name type="scientific">Rathayibacter festucae DSM 15932</name>
    <dbReference type="NCBI Taxonomy" id="1328866"/>
    <lineage>
        <taxon>Bacteria</taxon>
        <taxon>Bacillati</taxon>
        <taxon>Actinomycetota</taxon>
        <taxon>Actinomycetes</taxon>
        <taxon>Micrococcales</taxon>
        <taxon>Microbacteriaceae</taxon>
        <taxon>Rathayibacter</taxon>
    </lineage>
</organism>
<dbReference type="KEGG" id="rfs:C1I64_11220"/>
<dbReference type="Proteomes" id="UP000285317">
    <property type="component" value="Chromosome"/>
</dbReference>
<feature type="compositionally biased region" description="Polar residues" evidence="1">
    <location>
        <begin position="1"/>
        <end position="10"/>
    </location>
</feature>
<feature type="region of interest" description="Disordered" evidence="1">
    <location>
        <begin position="1"/>
        <end position="24"/>
    </location>
</feature>
<dbReference type="EMBL" id="CP028137">
    <property type="protein sequence ID" value="AZZ52557.1"/>
    <property type="molecule type" value="Genomic_DNA"/>
</dbReference>
<evidence type="ECO:0000313" key="2">
    <source>
        <dbReference type="EMBL" id="AZZ52557.1"/>
    </source>
</evidence>
<protein>
    <submittedName>
        <fullName evidence="2">Uncharacterized protein</fullName>
    </submittedName>
</protein>